<comment type="caution">
    <text evidence="2">The sequence shown here is derived from an EMBL/GenBank/DDBJ whole genome shotgun (WGS) entry which is preliminary data.</text>
</comment>
<dbReference type="Proteomes" id="UP001597601">
    <property type="component" value="Unassembled WGS sequence"/>
</dbReference>
<keyword evidence="1" id="KW-0812">Transmembrane</keyword>
<reference evidence="3" key="1">
    <citation type="journal article" date="2019" name="Int. J. Syst. Evol. Microbiol.">
        <title>The Global Catalogue of Microorganisms (GCM) 10K type strain sequencing project: providing services to taxonomists for standard genome sequencing and annotation.</title>
        <authorList>
            <consortium name="The Broad Institute Genomics Platform"/>
            <consortium name="The Broad Institute Genome Sequencing Center for Infectious Disease"/>
            <person name="Wu L."/>
            <person name="Ma J."/>
        </authorList>
    </citation>
    <scope>NUCLEOTIDE SEQUENCE [LARGE SCALE GENOMIC DNA]</scope>
    <source>
        <strain evidence="3">KCTC 52232</strain>
    </source>
</reference>
<feature type="transmembrane region" description="Helical" evidence="1">
    <location>
        <begin position="16"/>
        <end position="34"/>
    </location>
</feature>
<keyword evidence="1" id="KW-0472">Membrane</keyword>
<feature type="transmembrane region" description="Helical" evidence="1">
    <location>
        <begin position="162"/>
        <end position="185"/>
    </location>
</feature>
<keyword evidence="3" id="KW-1185">Reference proteome</keyword>
<feature type="transmembrane region" description="Helical" evidence="1">
    <location>
        <begin position="269"/>
        <end position="285"/>
    </location>
</feature>
<dbReference type="RefSeq" id="WP_377122129.1">
    <property type="nucleotide sequence ID" value="NZ_JBHUHN010000001.1"/>
</dbReference>
<feature type="transmembrane region" description="Helical" evidence="1">
    <location>
        <begin position="84"/>
        <end position="101"/>
    </location>
</feature>
<evidence type="ECO:0000313" key="3">
    <source>
        <dbReference type="Proteomes" id="UP001597601"/>
    </source>
</evidence>
<keyword evidence="1" id="KW-1133">Transmembrane helix</keyword>
<accession>A0ABW5XHT1</accession>
<organism evidence="2 3">
    <name type="scientific">Mucilaginibacter antarcticus</name>
    <dbReference type="NCBI Taxonomy" id="1855725"/>
    <lineage>
        <taxon>Bacteria</taxon>
        <taxon>Pseudomonadati</taxon>
        <taxon>Bacteroidota</taxon>
        <taxon>Sphingobacteriia</taxon>
        <taxon>Sphingobacteriales</taxon>
        <taxon>Sphingobacteriaceae</taxon>
        <taxon>Mucilaginibacter</taxon>
    </lineage>
</organism>
<feature type="transmembrane region" description="Helical" evidence="1">
    <location>
        <begin position="192"/>
        <end position="209"/>
    </location>
</feature>
<feature type="transmembrane region" description="Helical" evidence="1">
    <location>
        <begin position="215"/>
        <end position="233"/>
    </location>
</feature>
<name>A0ABW5XHT1_9SPHI</name>
<gene>
    <name evidence="2" type="ORF">ACFSYC_00350</name>
</gene>
<protein>
    <recommendedName>
        <fullName evidence="4">DoxX family protein</fullName>
    </recommendedName>
</protein>
<sequence>MNVSSVNPTWSLWKKILFRFVFLYLALQISPWTWLDITGQFVNKYYSQLLGWLVTLSNTYLYHVRPVLVPLNGSGDTSFGWAQLLFYLTVAALGCLIWSLADRKRPNYIQLNYWLCLFARYYLITYLFIYGVIKIFALQMVFPSLHALATPLGDFLPMRFSWYFIGYSTPYQVFSGFMEMLAALLLLNWRTATLGVLLATAVLTNVMALNLCFDIPVKIFSAQLVFTCLVLLVNESRRIINFFVLNKPADTGSIYEFTYNKKWKRVTRIIVKVCFIAFALAPRVYQSAKQYKAYNAPKPNLLVKNGVYEPVSVIVNNKPVQLLLTDSLLWQDLILEDGTGSIKTGEKLFKRRYNRVYFVYEIDSANHTFVFKENVDAASVKTITLNYSLPDTNTIKLWGKKNTDSVAMIFKRKNRHFQLAERQFHWLTEYNR</sequence>
<evidence type="ECO:0000313" key="2">
    <source>
        <dbReference type="EMBL" id="MFD2863120.1"/>
    </source>
</evidence>
<evidence type="ECO:0008006" key="4">
    <source>
        <dbReference type="Google" id="ProtNLM"/>
    </source>
</evidence>
<evidence type="ECO:0000256" key="1">
    <source>
        <dbReference type="SAM" id="Phobius"/>
    </source>
</evidence>
<proteinExistence type="predicted"/>
<feature type="transmembrane region" description="Helical" evidence="1">
    <location>
        <begin position="121"/>
        <end position="142"/>
    </location>
</feature>
<dbReference type="EMBL" id="JBHUON010000001">
    <property type="protein sequence ID" value="MFD2863120.1"/>
    <property type="molecule type" value="Genomic_DNA"/>
</dbReference>